<dbReference type="eggNOG" id="ENOG502SYR7">
    <property type="taxonomic scope" value="Eukaryota"/>
</dbReference>
<feature type="region of interest" description="Disordered" evidence="5">
    <location>
        <begin position="62"/>
        <end position="131"/>
    </location>
</feature>
<feature type="region of interest" description="Disordered" evidence="5">
    <location>
        <begin position="173"/>
        <end position="238"/>
    </location>
</feature>
<keyword evidence="8" id="KW-1185">Reference proteome</keyword>
<gene>
    <name evidence="7" type="ORF">UREG_01397</name>
</gene>
<dbReference type="HOGENOM" id="CLU_037645_1_0_1"/>
<accession>C4JHX2</accession>
<evidence type="ECO:0000256" key="1">
    <source>
        <dbReference type="ARBA" id="ARBA00022723"/>
    </source>
</evidence>
<dbReference type="GO" id="GO:0008270">
    <property type="term" value="F:zinc ion binding"/>
    <property type="evidence" value="ECO:0007669"/>
    <property type="project" value="UniProtKB-KW"/>
</dbReference>
<evidence type="ECO:0000313" key="8">
    <source>
        <dbReference type="Proteomes" id="UP000002058"/>
    </source>
</evidence>
<evidence type="ECO:0000256" key="3">
    <source>
        <dbReference type="ARBA" id="ARBA00022833"/>
    </source>
</evidence>
<dbReference type="InterPro" id="IPR010666">
    <property type="entry name" value="Znf_GRF"/>
</dbReference>
<sequence length="353" mass="39602">MSGRGLFLNGEWLCDCIPRQPAVHLQTSNGGPNDGRWFYKCPKSQRNRCRFFLWEDEASRRVGRTATGNPKPEPRNAQNQNPRTPTISRVREIAPTGLPTPETGQRKRTRDGDDVAAQREESPSKSRRVELRKASSFLTNWEVMVMIPMINPFGWGDEMDGEAVELIASREKTEHIARPSTPEAQLDNRPELGGSKEHTVPRNHYPQPSLPMPQPSAMQPPPISLPPNQANPPPTPTPVRFTPTPLFNRHISRSPRHESQCQLVSQTLALLEAHRVFISEGTKRELINLLEVFDLRTEGIIKGRDISRMAIKTRDAKIQELLGRIECLEAERETWRAGAAKEGANAGSNLDGA</sequence>
<dbReference type="PROSITE" id="PS51999">
    <property type="entry name" value="ZF_GRF"/>
    <property type="match status" value="1"/>
</dbReference>
<dbReference type="PANTHER" id="PTHR33680:SF1">
    <property type="entry name" value="OS05G0489500 PROTEIN"/>
    <property type="match status" value="1"/>
</dbReference>
<dbReference type="InParanoid" id="C4JHX2"/>
<dbReference type="OMA" id="WFWTCAQ"/>
<reference evidence="8" key="1">
    <citation type="journal article" date="2009" name="Genome Res.">
        <title>Comparative genomic analyses of the human fungal pathogens Coccidioides and their relatives.</title>
        <authorList>
            <person name="Sharpton T.J."/>
            <person name="Stajich J.E."/>
            <person name="Rounsley S.D."/>
            <person name="Gardner M.J."/>
            <person name="Wortman J.R."/>
            <person name="Jordar V.S."/>
            <person name="Maiti R."/>
            <person name="Kodira C.D."/>
            <person name="Neafsey D.E."/>
            <person name="Zeng Q."/>
            <person name="Hung C.-Y."/>
            <person name="McMahan C."/>
            <person name="Muszewska A."/>
            <person name="Grynberg M."/>
            <person name="Mandel M.A."/>
            <person name="Kellner E.M."/>
            <person name="Barker B.M."/>
            <person name="Galgiani J.N."/>
            <person name="Orbach M.J."/>
            <person name="Kirkland T.N."/>
            <person name="Cole G.T."/>
            <person name="Henn M.R."/>
            <person name="Birren B.W."/>
            <person name="Taylor J.W."/>
        </authorList>
    </citation>
    <scope>NUCLEOTIDE SEQUENCE [LARGE SCALE GENOMIC DNA]</scope>
    <source>
        <strain evidence="8">UAMH 1704</strain>
    </source>
</reference>
<dbReference type="KEGG" id="ure:UREG_01397"/>
<evidence type="ECO:0000256" key="2">
    <source>
        <dbReference type="ARBA" id="ARBA00022771"/>
    </source>
</evidence>
<dbReference type="PANTHER" id="PTHR33680">
    <property type="entry name" value="OS07G0190500 PROTEIN"/>
    <property type="match status" value="1"/>
</dbReference>
<dbReference type="GeneID" id="8442726"/>
<evidence type="ECO:0000256" key="5">
    <source>
        <dbReference type="SAM" id="MobiDB-lite"/>
    </source>
</evidence>
<dbReference type="RefSeq" id="XP_002541881.1">
    <property type="nucleotide sequence ID" value="XM_002541835.1"/>
</dbReference>
<dbReference type="VEuPathDB" id="FungiDB:UREG_01397"/>
<organism evidence="7 8">
    <name type="scientific">Uncinocarpus reesii (strain UAMH 1704)</name>
    <dbReference type="NCBI Taxonomy" id="336963"/>
    <lineage>
        <taxon>Eukaryota</taxon>
        <taxon>Fungi</taxon>
        <taxon>Dikarya</taxon>
        <taxon>Ascomycota</taxon>
        <taxon>Pezizomycotina</taxon>
        <taxon>Eurotiomycetes</taxon>
        <taxon>Eurotiomycetidae</taxon>
        <taxon>Onygenales</taxon>
        <taxon>Onygenaceae</taxon>
        <taxon>Uncinocarpus</taxon>
    </lineage>
</organism>
<feature type="compositionally biased region" description="Basic and acidic residues" evidence="5">
    <location>
        <begin position="186"/>
        <end position="200"/>
    </location>
</feature>
<dbReference type="Proteomes" id="UP000002058">
    <property type="component" value="Unassembled WGS sequence"/>
</dbReference>
<evidence type="ECO:0000259" key="6">
    <source>
        <dbReference type="PROSITE" id="PS51999"/>
    </source>
</evidence>
<keyword evidence="2 4" id="KW-0863">Zinc-finger</keyword>
<proteinExistence type="predicted"/>
<feature type="compositionally biased region" description="Pro residues" evidence="5">
    <location>
        <begin position="208"/>
        <end position="237"/>
    </location>
</feature>
<protein>
    <recommendedName>
        <fullName evidence="6">GRF-type domain-containing protein</fullName>
    </recommendedName>
</protein>
<dbReference type="AlphaFoldDB" id="C4JHX2"/>
<dbReference type="STRING" id="336963.C4JHX2"/>
<dbReference type="OrthoDB" id="430051at2759"/>
<feature type="domain" description="GRF-type" evidence="6">
    <location>
        <begin position="16"/>
        <end position="58"/>
    </location>
</feature>
<feature type="compositionally biased region" description="Basic and acidic residues" evidence="5">
    <location>
        <begin position="110"/>
        <end position="131"/>
    </location>
</feature>
<evidence type="ECO:0000313" key="7">
    <source>
        <dbReference type="EMBL" id="EEP76548.1"/>
    </source>
</evidence>
<feature type="compositionally biased region" description="Polar residues" evidence="5">
    <location>
        <begin position="76"/>
        <end position="87"/>
    </location>
</feature>
<evidence type="ECO:0000256" key="4">
    <source>
        <dbReference type="PROSITE-ProRule" id="PRU01343"/>
    </source>
</evidence>
<name>C4JHX2_UNCRE</name>
<keyword evidence="1" id="KW-0479">Metal-binding</keyword>
<keyword evidence="3" id="KW-0862">Zinc</keyword>
<dbReference type="Pfam" id="PF06839">
    <property type="entry name" value="Zn_ribbon_GRF"/>
    <property type="match status" value="1"/>
</dbReference>
<dbReference type="EMBL" id="CH476615">
    <property type="protein sequence ID" value="EEP76548.1"/>
    <property type="molecule type" value="Genomic_DNA"/>
</dbReference>